<comment type="subcellular location">
    <subcellularLocation>
        <location evidence="1 8">Cell membrane</location>
        <topology evidence="1 8">Multi-pass membrane protein</topology>
    </subcellularLocation>
</comment>
<feature type="transmembrane region" description="Helical" evidence="8">
    <location>
        <begin position="170"/>
        <end position="192"/>
    </location>
</feature>
<organism evidence="10 11">
    <name type="scientific">Salicibibacter cibi</name>
    <dbReference type="NCBI Taxonomy" id="2743001"/>
    <lineage>
        <taxon>Bacteria</taxon>
        <taxon>Bacillati</taxon>
        <taxon>Bacillota</taxon>
        <taxon>Bacilli</taxon>
        <taxon>Bacillales</taxon>
        <taxon>Bacillaceae</taxon>
        <taxon>Salicibibacter</taxon>
    </lineage>
</organism>
<feature type="transmembrane region" description="Helical" evidence="8">
    <location>
        <begin position="222"/>
        <end position="241"/>
    </location>
</feature>
<dbReference type="SUPFAM" id="SSF103473">
    <property type="entry name" value="MFS general substrate transporter"/>
    <property type="match status" value="1"/>
</dbReference>
<feature type="transmembrane region" description="Helical" evidence="8">
    <location>
        <begin position="113"/>
        <end position="130"/>
    </location>
</feature>
<dbReference type="Gene3D" id="1.20.1720.10">
    <property type="entry name" value="Multidrug resistance protein D"/>
    <property type="match status" value="1"/>
</dbReference>
<feature type="transmembrane region" description="Helical" evidence="8">
    <location>
        <begin position="12"/>
        <end position="33"/>
    </location>
</feature>
<feature type="transmembrane region" description="Helical" evidence="8">
    <location>
        <begin position="85"/>
        <end position="107"/>
    </location>
</feature>
<dbReference type="GO" id="GO:0042910">
    <property type="term" value="F:xenobiotic transmembrane transporter activity"/>
    <property type="evidence" value="ECO:0007669"/>
    <property type="project" value="InterPro"/>
</dbReference>
<dbReference type="KEGG" id="scib:HUG20_09400"/>
<comment type="similarity">
    <text evidence="2 8">Belongs to the major facilitator superfamily. Bcr/CmlA family.</text>
</comment>
<evidence type="ECO:0000256" key="4">
    <source>
        <dbReference type="ARBA" id="ARBA00022475"/>
    </source>
</evidence>
<feature type="domain" description="Major facilitator superfamily (MFS) profile" evidence="9">
    <location>
        <begin position="15"/>
        <end position="398"/>
    </location>
</feature>
<dbReference type="Proteomes" id="UP000595349">
    <property type="component" value="Chromosome"/>
</dbReference>
<dbReference type="PANTHER" id="PTHR23502">
    <property type="entry name" value="MAJOR FACILITATOR SUPERFAMILY"/>
    <property type="match status" value="1"/>
</dbReference>
<keyword evidence="11" id="KW-1185">Reference proteome</keyword>
<dbReference type="PROSITE" id="PS50850">
    <property type="entry name" value="MFS"/>
    <property type="match status" value="1"/>
</dbReference>
<sequence>MSQSLTRADHKQSLMLLFIFIFAGLSAIGPLTIDMYLPAFPIMTLELETSTALIQLSLTACLLGLGIGQVIVGPLSDRMGRRKPLIFSLILYVIVSILCATVMSIAALVILRFIQGMAGAAGMVLSRASIRDLYDGVQMTKIFAMLALIMGIAPIVAPLMGGILLEFVSWQGIFIALAGLGILLLVLIITTLDETLPSEQRSTGGYKSTFQTLLSLFTDRSFMGYSLALGFSSGAMFAYISGSSFVFQDIYHVTPLTYGIIFALNAVGIMLTSSLTAKYTERFSEKTLLQFGLLCLIIGAALFFIVTLVDVGLIATIITLFLTISSVGFIFPTTQSLAMKSQSKNAGSASALMGLFQFGIGGLIAPLVGLGGSETAIPMAIIIFVISLLALFVHSASNR</sequence>
<evidence type="ECO:0000256" key="3">
    <source>
        <dbReference type="ARBA" id="ARBA00022448"/>
    </source>
</evidence>
<evidence type="ECO:0000256" key="6">
    <source>
        <dbReference type="ARBA" id="ARBA00022989"/>
    </source>
</evidence>
<evidence type="ECO:0000256" key="7">
    <source>
        <dbReference type="ARBA" id="ARBA00023136"/>
    </source>
</evidence>
<feature type="transmembrane region" description="Helical" evidence="8">
    <location>
        <begin position="376"/>
        <end position="393"/>
    </location>
</feature>
<dbReference type="Pfam" id="PF07690">
    <property type="entry name" value="MFS_1"/>
    <property type="match status" value="1"/>
</dbReference>
<dbReference type="NCBIfam" id="TIGR00710">
    <property type="entry name" value="efflux_Bcr_CflA"/>
    <property type="match status" value="1"/>
</dbReference>
<evidence type="ECO:0000256" key="1">
    <source>
        <dbReference type="ARBA" id="ARBA00004651"/>
    </source>
</evidence>
<dbReference type="InterPro" id="IPR011701">
    <property type="entry name" value="MFS"/>
</dbReference>
<keyword evidence="7 8" id="KW-0472">Membrane</keyword>
<dbReference type="PROSITE" id="PS00216">
    <property type="entry name" value="SUGAR_TRANSPORT_1"/>
    <property type="match status" value="1"/>
</dbReference>
<feature type="transmembrane region" description="Helical" evidence="8">
    <location>
        <begin position="288"/>
        <end position="306"/>
    </location>
</feature>
<evidence type="ECO:0000256" key="5">
    <source>
        <dbReference type="ARBA" id="ARBA00022692"/>
    </source>
</evidence>
<dbReference type="FunFam" id="1.20.1720.10:FF:000005">
    <property type="entry name" value="Bcr/CflA family efflux transporter"/>
    <property type="match status" value="1"/>
</dbReference>
<keyword evidence="4 8" id="KW-1003">Cell membrane</keyword>
<protein>
    <recommendedName>
        <fullName evidence="8">Bcr/CflA family efflux transporter</fullName>
    </recommendedName>
</protein>
<dbReference type="InterPro" id="IPR005829">
    <property type="entry name" value="Sugar_transporter_CS"/>
</dbReference>
<evidence type="ECO:0000256" key="2">
    <source>
        <dbReference type="ARBA" id="ARBA00006236"/>
    </source>
</evidence>
<keyword evidence="5 8" id="KW-0812">Transmembrane</keyword>
<proteinExistence type="inferred from homology"/>
<dbReference type="PANTHER" id="PTHR23502:SF132">
    <property type="entry name" value="POLYAMINE TRANSPORTER 2-RELATED"/>
    <property type="match status" value="1"/>
</dbReference>
<evidence type="ECO:0000313" key="11">
    <source>
        <dbReference type="Proteomes" id="UP000595349"/>
    </source>
</evidence>
<evidence type="ECO:0000259" key="9">
    <source>
        <dbReference type="PROSITE" id="PS50850"/>
    </source>
</evidence>
<feature type="transmembrane region" description="Helical" evidence="8">
    <location>
        <begin position="53"/>
        <end position="73"/>
    </location>
</feature>
<keyword evidence="3 8" id="KW-0813">Transport</keyword>
<accession>A0A7T6ZAU0</accession>
<dbReference type="AlphaFoldDB" id="A0A7T6ZAU0"/>
<name>A0A7T6ZAU0_9BACI</name>
<dbReference type="GO" id="GO:0005886">
    <property type="term" value="C:plasma membrane"/>
    <property type="evidence" value="ECO:0007669"/>
    <property type="project" value="UniProtKB-SubCell"/>
</dbReference>
<dbReference type="RefSeq" id="WP_200090257.1">
    <property type="nucleotide sequence ID" value="NZ_CP054706.1"/>
</dbReference>
<dbReference type="InterPro" id="IPR036259">
    <property type="entry name" value="MFS_trans_sf"/>
</dbReference>
<evidence type="ECO:0000256" key="8">
    <source>
        <dbReference type="RuleBase" id="RU365088"/>
    </source>
</evidence>
<reference evidence="10 11" key="1">
    <citation type="submission" date="2020-06" db="EMBL/GenBank/DDBJ databases">
        <title>Genomic analysis of Salicibibacter sp. NKC21-4.</title>
        <authorList>
            <person name="Oh Y.J."/>
        </authorList>
    </citation>
    <scope>NUCLEOTIDE SEQUENCE [LARGE SCALE GENOMIC DNA]</scope>
    <source>
        <strain evidence="10 11">NKC21-4</strain>
    </source>
</reference>
<dbReference type="EMBL" id="CP054706">
    <property type="protein sequence ID" value="QQK80083.1"/>
    <property type="molecule type" value="Genomic_DNA"/>
</dbReference>
<keyword evidence="6 8" id="KW-1133">Transmembrane helix</keyword>
<dbReference type="GO" id="GO:1990961">
    <property type="term" value="P:xenobiotic detoxification by transmembrane export across the plasma membrane"/>
    <property type="evidence" value="ECO:0007669"/>
    <property type="project" value="InterPro"/>
</dbReference>
<dbReference type="CDD" id="cd17320">
    <property type="entry name" value="MFS_MdfA_MDR_like"/>
    <property type="match status" value="1"/>
</dbReference>
<feature type="transmembrane region" description="Helical" evidence="8">
    <location>
        <begin position="312"/>
        <end position="331"/>
    </location>
</feature>
<evidence type="ECO:0000313" key="10">
    <source>
        <dbReference type="EMBL" id="QQK80083.1"/>
    </source>
</evidence>
<dbReference type="InterPro" id="IPR004812">
    <property type="entry name" value="Efflux_drug-R_Bcr/CmlA"/>
</dbReference>
<gene>
    <name evidence="10" type="ORF">HUG20_09400</name>
</gene>
<feature type="transmembrane region" description="Helical" evidence="8">
    <location>
        <begin position="351"/>
        <end position="370"/>
    </location>
</feature>
<feature type="transmembrane region" description="Helical" evidence="8">
    <location>
        <begin position="256"/>
        <end position="276"/>
    </location>
</feature>
<dbReference type="InterPro" id="IPR020846">
    <property type="entry name" value="MFS_dom"/>
</dbReference>
<feature type="transmembrane region" description="Helical" evidence="8">
    <location>
        <begin position="142"/>
        <end position="164"/>
    </location>
</feature>